<feature type="transmembrane region" description="Helical" evidence="1">
    <location>
        <begin position="95"/>
        <end position="113"/>
    </location>
</feature>
<keyword evidence="3" id="KW-1185">Reference proteome</keyword>
<dbReference type="OrthoDB" id="5801281at2759"/>
<name>A0A2G5U4J3_9PELO</name>
<dbReference type="STRING" id="1611254.A0A2G5U4J3"/>
<dbReference type="EMBL" id="PDUG01000004">
    <property type="protein sequence ID" value="PIC34156.1"/>
    <property type="molecule type" value="Genomic_DNA"/>
</dbReference>
<evidence type="ECO:0000313" key="2">
    <source>
        <dbReference type="EMBL" id="PIC34156.1"/>
    </source>
</evidence>
<protein>
    <submittedName>
        <fullName evidence="2">Uncharacterized protein</fullName>
    </submittedName>
</protein>
<keyword evidence="1" id="KW-0472">Membrane</keyword>
<proteinExistence type="predicted"/>
<keyword evidence="1" id="KW-0812">Transmembrane</keyword>
<sequence>MVAVMLPTSRKPVEQKTPTAVDRNWPCFVVAFTMASIKLLLAYTGTEDYKISGFNDVNVFFLMELGSTPLAIINPRVWFAMFMCSLAYMSVETGYPTIAIITILSMLIIAYAMEFSDYRRKKELERTAVYQILPLVDEKKLKEQEMI</sequence>
<organism evidence="2 3">
    <name type="scientific">Caenorhabditis nigoni</name>
    <dbReference type="NCBI Taxonomy" id="1611254"/>
    <lineage>
        <taxon>Eukaryota</taxon>
        <taxon>Metazoa</taxon>
        <taxon>Ecdysozoa</taxon>
        <taxon>Nematoda</taxon>
        <taxon>Chromadorea</taxon>
        <taxon>Rhabditida</taxon>
        <taxon>Rhabditina</taxon>
        <taxon>Rhabditomorpha</taxon>
        <taxon>Rhabditoidea</taxon>
        <taxon>Rhabditidae</taxon>
        <taxon>Peloderinae</taxon>
        <taxon>Caenorhabditis</taxon>
    </lineage>
</organism>
<dbReference type="Proteomes" id="UP000230233">
    <property type="component" value="Chromosome IV"/>
</dbReference>
<dbReference type="AlphaFoldDB" id="A0A2G5U4J3"/>
<gene>
    <name evidence="2" type="primary">Cni-ZK593.3</name>
    <name evidence="2" type="synonym">Cnig_chr_IV.g13894</name>
    <name evidence="2" type="ORF">B9Z55_013894</name>
</gene>
<evidence type="ECO:0000313" key="3">
    <source>
        <dbReference type="Proteomes" id="UP000230233"/>
    </source>
</evidence>
<reference evidence="3" key="1">
    <citation type="submission" date="2017-10" db="EMBL/GenBank/DDBJ databases">
        <title>Rapid genome shrinkage in a self-fertile nematode reveals novel sperm competition proteins.</title>
        <authorList>
            <person name="Yin D."/>
            <person name="Schwarz E.M."/>
            <person name="Thomas C.G."/>
            <person name="Felde R.L."/>
            <person name="Korf I.F."/>
            <person name="Cutter A.D."/>
            <person name="Schartner C.M."/>
            <person name="Ralston E.J."/>
            <person name="Meyer B.J."/>
            <person name="Haag E.S."/>
        </authorList>
    </citation>
    <scope>NUCLEOTIDE SEQUENCE [LARGE SCALE GENOMIC DNA]</scope>
    <source>
        <strain evidence="3">JU1422</strain>
    </source>
</reference>
<keyword evidence="1" id="KW-1133">Transmembrane helix</keyword>
<comment type="caution">
    <text evidence="2">The sequence shown here is derived from an EMBL/GenBank/DDBJ whole genome shotgun (WGS) entry which is preliminary data.</text>
</comment>
<accession>A0A2G5U4J3</accession>
<evidence type="ECO:0000256" key="1">
    <source>
        <dbReference type="SAM" id="Phobius"/>
    </source>
</evidence>